<dbReference type="EMBL" id="QUMS01000001">
    <property type="protein sequence ID" value="REG10484.1"/>
    <property type="molecule type" value="Genomic_DNA"/>
</dbReference>
<keyword evidence="1" id="KW-0812">Transmembrane</keyword>
<feature type="transmembrane region" description="Helical" evidence="1">
    <location>
        <begin position="211"/>
        <end position="233"/>
    </location>
</feature>
<organism evidence="2 3">
    <name type="scientific">Pelolinea submarina</name>
    <dbReference type="NCBI Taxonomy" id="913107"/>
    <lineage>
        <taxon>Bacteria</taxon>
        <taxon>Bacillati</taxon>
        <taxon>Chloroflexota</taxon>
        <taxon>Anaerolineae</taxon>
        <taxon>Anaerolineales</taxon>
        <taxon>Anaerolineaceae</taxon>
        <taxon>Pelolinea</taxon>
    </lineage>
</organism>
<dbReference type="RefSeq" id="WP_116223662.1">
    <property type="nucleotide sequence ID" value="NZ_AP018437.1"/>
</dbReference>
<feature type="transmembrane region" description="Helical" evidence="1">
    <location>
        <begin position="134"/>
        <end position="155"/>
    </location>
</feature>
<feature type="transmembrane region" description="Helical" evidence="1">
    <location>
        <begin position="43"/>
        <end position="71"/>
    </location>
</feature>
<keyword evidence="1" id="KW-1133">Transmembrane helix</keyword>
<protein>
    <recommendedName>
        <fullName evidence="4">ABC-2 family transporter</fullName>
    </recommendedName>
</protein>
<feature type="transmembrane region" description="Helical" evidence="1">
    <location>
        <begin position="167"/>
        <end position="191"/>
    </location>
</feature>
<keyword evidence="1" id="KW-0472">Membrane</keyword>
<reference evidence="2 3" key="1">
    <citation type="submission" date="2018-08" db="EMBL/GenBank/DDBJ databases">
        <title>Genomic Encyclopedia of Type Strains, Phase IV (KMG-IV): sequencing the most valuable type-strain genomes for metagenomic binning, comparative biology and taxonomic classification.</title>
        <authorList>
            <person name="Goeker M."/>
        </authorList>
    </citation>
    <scope>NUCLEOTIDE SEQUENCE [LARGE SCALE GENOMIC DNA]</scope>
    <source>
        <strain evidence="2 3">DSM 23923</strain>
    </source>
</reference>
<proteinExistence type="predicted"/>
<dbReference type="Proteomes" id="UP000256388">
    <property type="component" value="Unassembled WGS sequence"/>
</dbReference>
<name>A0A347ZUE9_9CHLR</name>
<keyword evidence="3" id="KW-1185">Reference proteome</keyword>
<gene>
    <name evidence="2" type="ORF">DFR64_0342</name>
</gene>
<feature type="transmembrane region" description="Helical" evidence="1">
    <location>
        <begin position="92"/>
        <end position="114"/>
    </location>
</feature>
<evidence type="ECO:0000313" key="2">
    <source>
        <dbReference type="EMBL" id="REG10484.1"/>
    </source>
</evidence>
<sequence>MFSLLKWNITDYIKRNTWILLGIAASLLCAALPRNSVGLLNNLLIGLASISGFIFFQAGILTAFLFVFRWAENDSVELELSLPVSSRKQVAVKLLTGALVNFLSLVFLLQLFLLIGRFSSGSYQWISGEHLKGILGWVVFLTFLESSVLFAYIFSHSYRMTRRAPDLFTALVSLVLIGTVVVCTVVIMAVTNQLIAPTFSTDSILTVEGNLQVFSFTLPNWVFLSFILLEWLVGSRLLQNRFQTS</sequence>
<evidence type="ECO:0008006" key="4">
    <source>
        <dbReference type="Google" id="ProtNLM"/>
    </source>
</evidence>
<comment type="caution">
    <text evidence="2">The sequence shown here is derived from an EMBL/GenBank/DDBJ whole genome shotgun (WGS) entry which is preliminary data.</text>
</comment>
<dbReference type="AlphaFoldDB" id="A0A347ZUE9"/>
<evidence type="ECO:0000256" key="1">
    <source>
        <dbReference type="SAM" id="Phobius"/>
    </source>
</evidence>
<evidence type="ECO:0000313" key="3">
    <source>
        <dbReference type="Proteomes" id="UP000256388"/>
    </source>
</evidence>
<accession>A0A347ZUE9</accession>